<dbReference type="GO" id="GO:0006508">
    <property type="term" value="P:proteolysis"/>
    <property type="evidence" value="ECO:0007669"/>
    <property type="project" value="InterPro"/>
</dbReference>
<dbReference type="PANTHER" id="PTHR22946">
    <property type="entry name" value="DIENELACTONE HYDROLASE DOMAIN-CONTAINING PROTEIN-RELATED"/>
    <property type="match status" value="1"/>
</dbReference>
<dbReference type="InterPro" id="IPR029058">
    <property type="entry name" value="AB_hydrolase_fold"/>
</dbReference>
<dbReference type="STRING" id="511.UZ73_14330"/>
<dbReference type="InterPro" id="IPR001375">
    <property type="entry name" value="Peptidase_S9_cat"/>
</dbReference>
<dbReference type="AlphaFoldDB" id="A0A2U2BI53"/>
<dbReference type="Proteomes" id="UP000245216">
    <property type="component" value="Unassembled WGS sequence"/>
</dbReference>
<gene>
    <name evidence="2" type="ORF">DF183_10785</name>
</gene>
<organism evidence="2 3">
    <name type="scientific">Alcaligenes faecalis</name>
    <dbReference type="NCBI Taxonomy" id="511"/>
    <lineage>
        <taxon>Bacteria</taxon>
        <taxon>Pseudomonadati</taxon>
        <taxon>Pseudomonadota</taxon>
        <taxon>Betaproteobacteria</taxon>
        <taxon>Burkholderiales</taxon>
        <taxon>Alcaligenaceae</taxon>
        <taxon>Alcaligenes</taxon>
    </lineage>
</organism>
<dbReference type="Gene3D" id="3.40.50.1820">
    <property type="entry name" value="alpha/beta hydrolase"/>
    <property type="match status" value="1"/>
</dbReference>
<dbReference type="SUPFAM" id="SSF53474">
    <property type="entry name" value="alpha/beta-Hydrolases"/>
    <property type="match status" value="1"/>
</dbReference>
<dbReference type="EMBL" id="QEXO01000003">
    <property type="protein sequence ID" value="PWE13657.1"/>
    <property type="molecule type" value="Genomic_DNA"/>
</dbReference>
<evidence type="ECO:0000313" key="2">
    <source>
        <dbReference type="EMBL" id="PWE13657.1"/>
    </source>
</evidence>
<dbReference type="InterPro" id="IPR050261">
    <property type="entry name" value="FrsA_esterase"/>
</dbReference>
<feature type="domain" description="Peptidase S9 prolyl oligopeptidase catalytic" evidence="1">
    <location>
        <begin position="42"/>
        <end position="239"/>
    </location>
</feature>
<sequence length="253" mass="28677">MSTEIFHTTIKVPHQQLDARLLVPQSPVPGILFVHGWGGSQHFDLKRAHTIAGMGCICLTFDLAGHNANQHEREKVTREQNFQDICAAFDTLSSHPMVDSHSIAIVGHSYGAYLACLLSEFRSVRWLSLLAPALYPDDNWLAPKDQLNRELLQDYRLHTHTPQENRALQACSKFTGDVLLFEAEYDELIPRQTLLTYRQAFSQAHSLTHRVLEGSNHALDEKVAQRDYSVLLYRWIQEMIIGARIGHLPSNAS</sequence>
<evidence type="ECO:0000313" key="3">
    <source>
        <dbReference type="Proteomes" id="UP000245216"/>
    </source>
</evidence>
<dbReference type="RefSeq" id="WP_109089100.1">
    <property type="nucleotide sequence ID" value="NZ_CAXOKM010000016.1"/>
</dbReference>
<reference evidence="2 3" key="1">
    <citation type="submission" date="2018-05" db="EMBL/GenBank/DDBJ databases">
        <title>Genome Sequence of an Efficient Indole-Degrading Bacterium, Alcaligenes sp.YBY.</title>
        <authorList>
            <person name="Yang B."/>
        </authorList>
    </citation>
    <scope>NUCLEOTIDE SEQUENCE [LARGE SCALE GENOMIC DNA]</scope>
    <source>
        <strain evidence="2 3">YBY</strain>
    </source>
</reference>
<evidence type="ECO:0000259" key="1">
    <source>
        <dbReference type="Pfam" id="PF00326"/>
    </source>
</evidence>
<protein>
    <submittedName>
        <fullName evidence="2">Alpha/beta hydrolase</fullName>
    </submittedName>
</protein>
<dbReference type="Pfam" id="PF00326">
    <property type="entry name" value="Peptidase_S9"/>
    <property type="match status" value="1"/>
</dbReference>
<dbReference type="GO" id="GO:0008236">
    <property type="term" value="F:serine-type peptidase activity"/>
    <property type="evidence" value="ECO:0007669"/>
    <property type="project" value="InterPro"/>
</dbReference>
<reference evidence="2 3" key="2">
    <citation type="submission" date="2018-05" db="EMBL/GenBank/DDBJ databases">
        <authorList>
            <person name="Lanie J.A."/>
            <person name="Ng W.-L."/>
            <person name="Kazmierczak K.M."/>
            <person name="Andrzejewski T.M."/>
            <person name="Davidsen T.M."/>
            <person name="Wayne K.J."/>
            <person name="Tettelin H."/>
            <person name="Glass J.I."/>
            <person name="Rusch D."/>
            <person name="Podicherti R."/>
            <person name="Tsui H.-C.T."/>
            <person name="Winkler M.E."/>
        </authorList>
    </citation>
    <scope>NUCLEOTIDE SEQUENCE [LARGE SCALE GENOMIC DNA]</scope>
    <source>
        <strain evidence="2 3">YBY</strain>
    </source>
</reference>
<dbReference type="PANTHER" id="PTHR22946:SF5">
    <property type="entry name" value="PEPTIDASE S9 PROLYL OLIGOPEPTIDASE CATALYTIC DOMAIN-CONTAINING PROTEIN"/>
    <property type="match status" value="1"/>
</dbReference>
<proteinExistence type="predicted"/>
<keyword evidence="2" id="KW-0378">Hydrolase</keyword>
<accession>A0A2U2BI53</accession>
<comment type="caution">
    <text evidence="2">The sequence shown here is derived from an EMBL/GenBank/DDBJ whole genome shotgun (WGS) entry which is preliminary data.</text>
</comment>
<name>A0A2U2BI53_ALCFA</name>